<organism evidence="1 2">
    <name type="scientific">Xaviernesmea oryzae</name>
    <dbReference type="NCBI Taxonomy" id="464029"/>
    <lineage>
        <taxon>Bacteria</taxon>
        <taxon>Pseudomonadati</taxon>
        <taxon>Pseudomonadota</taxon>
        <taxon>Alphaproteobacteria</taxon>
        <taxon>Hyphomicrobiales</taxon>
        <taxon>Rhizobiaceae</taxon>
        <taxon>Rhizobium/Agrobacterium group</taxon>
        <taxon>Xaviernesmea</taxon>
    </lineage>
</organism>
<dbReference type="SUPFAM" id="SSF53756">
    <property type="entry name" value="UDP-Glycosyltransferase/glycogen phosphorylase"/>
    <property type="match status" value="1"/>
</dbReference>
<name>A0A1Q9AY04_9HYPH</name>
<protein>
    <recommendedName>
        <fullName evidence="3">Glycosyl transferase family 1 domain-containing protein</fullName>
    </recommendedName>
</protein>
<keyword evidence="2" id="KW-1185">Reference proteome</keyword>
<gene>
    <name evidence="1" type="ORF">BJF93_15180</name>
</gene>
<dbReference type="Pfam" id="PF13692">
    <property type="entry name" value="Glyco_trans_1_4"/>
    <property type="match status" value="1"/>
</dbReference>
<accession>A0A1Q9AY04</accession>
<reference evidence="1 2" key="1">
    <citation type="submission" date="2016-09" db="EMBL/GenBank/DDBJ databases">
        <title>Rhizobium sp. nov., a novel species isolated from the rice rhizosphere.</title>
        <authorList>
            <person name="Zhao J."/>
            <person name="Zhang X."/>
        </authorList>
    </citation>
    <scope>NUCLEOTIDE SEQUENCE [LARGE SCALE GENOMIC DNA]</scope>
    <source>
        <strain evidence="1 2">1.7048</strain>
    </source>
</reference>
<dbReference type="AlphaFoldDB" id="A0A1Q9AY04"/>
<dbReference type="InterPro" id="IPR050194">
    <property type="entry name" value="Glycosyltransferase_grp1"/>
</dbReference>
<proteinExistence type="predicted"/>
<sequence>MARQAEGSGMLRRPVQIIPNGIDTKFFFPRSRDIVRQRLDIPDHHNVLTTISGHLADERKNVQAVIDVLTKLNRADVTLLLIGNINPEILEKTKGFNVVFSGYVHTADKMAEVLSAADAYVFTSLAENHPLSVLEAMSCGLPILGFQTGGVSEQVESGATGLLCPTGDNAALLACVKEALASGKLSDWGKAGRATVERDFTRTRMADDYRRLFESLIEAADRKFA</sequence>
<dbReference type="PANTHER" id="PTHR45947">
    <property type="entry name" value="SULFOQUINOVOSYL TRANSFERASE SQD2"/>
    <property type="match status" value="1"/>
</dbReference>
<dbReference type="EMBL" id="MKIP01000037">
    <property type="protein sequence ID" value="OLP60299.1"/>
    <property type="molecule type" value="Genomic_DNA"/>
</dbReference>
<evidence type="ECO:0008006" key="3">
    <source>
        <dbReference type="Google" id="ProtNLM"/>
    </source>
</evidence>
<evidence type="ECO:0000313" key="1">
    <source>
        <dbReference type="EMBL" id="OLP60299.1"/>
    </source>
</evidence>
<evidence type="ECO:0000313" key="2">
    <source>
        <dbReference type="Proteomes" id="UP000186364"/>
    </source>
</evidence>
<dbReference type="Gene3D" id="3.40.50.2000">
    <property type="entry name" value="Glycogen Phosphorylase B"/>
    <property type="match status" value="2"/>
</dbReference>
<dbReference type="PANTHER" id="PTHR45947:SF3">
    <property type="entry name" value="SULFOQUINOVOSYL TRANSFERASE SQD2"/>
    <property type="match status" value="1"/>
</dbReference>
<comment type="caution">
    <text evidence="1">The sequence shown here is derived from an EMBL/GenBank/DDBJ whole genome shotgun (WGS) entry which is preliminary data.</text>
</comment>
<dbReference type="GO" id="GO:0016757">
    <property type="term" value="F:glycosyltransferase activity"/>
    <property type="evidence" value="ECO:0007669"/>
    <property type="project" value="TreeGrafter"/>
</dbReference>
<dbReference type="Proteomes" id="UP000186364">
    <property type="component" value="Unassembled WGS sequence"/>
</dbReference>